<feature type="transmembrane region" description="Helical" evidence="1">
    <location>
        <begin position="102"/>
        <end position="123"/>
    </location>
</feature>
<evidence type="ECO:0000256" key="1">
    <source>
        <dbReference type="SAM" id="Phobius"/>
    </source>
</evidence>
<sequence>MSTVDPARMREARAAARVGSPGMRILILLTGVAIVGAAAATIVGALGGMSDQLRYAALSGGFGGSPGVWIYLLMTTGVLASIAAIAGHVITNHATSGDPHRLTGLGPTTLWLIGAALGAWAFAPFWTAPETIGAKLDYDGSAVQWSTWEWMLYWVPRAVPIVRSVASTAAAALRLLRLRRLDQVEQFVARLRQRGVTTGGVVTQGIRMNDESVFVSGPWTFRFVDAQGTTRWVRRRGMFRGKNPPLTGERVTVLHDPAHPGDESRIFVARGNPDAPSAFTGHL</sequence>
<reference evidence="2 3" key="1">
    <citation type="submission" date="2020-08" db="EMBL/GenBank/DDBJ databases">
        <title>Sequencing the genomes of 1000 actinobacteria strains.</title>
        <authorList>
            <person name="Klenk H.-P."/>
        </authorList>
    </citation>
    <scope>NUCLEOTIDE SEQUENCE [LARGE SCALE GENOMIC DNA]</scope>
    <source>
        <strain evidence="2 3">DSM 20419</strain>
    </source>
</reference>
<dbReference type="RefSeq" id="WP_183625498.1">
    <property type="nucleotide sequence ID" value="NZ_JACHWJ010000004.1"/>
</dbReference>
<comment type="caution">
    <text evidence="2">The sequence shown here is derived from an EMBL/GenBank/DDBJ whole genome shotgun (WGS) entry which is preliminary data.</text>
</comment>
<evidence type="ECO:0008006" key="4">
    <source>
        <dbReference type="Google" id="ProtNLM"/>
    </source>
</evidence>
<evidence type="ECO:0000313" key="2">
    <source>
        <dbReference type="EMBL" id="MBB2958416.1"/>
    </source>
</evidence>
<proteinExistence type="predicted"/>
<keyword evidence="1" id="KW-0472">Membrane</keyword>
<dbReference type="AlphaFoldDB" id="A0A7W4UPV1"/>
<keyword evidence="1" id="KW-1133">Transmembrane helix</keyword>
<feature type="transmembrane region" description="Helical" evidence="1">
    <location>
        <begin position="68"/>
        <end position="90"/>
    </location>
</feature>
<dbReference type="Proteomes" id="UP000545286">
    <property type="component" value="Unassembled WGS sequence"/>
</dbReference>
<feature type="transmembrane region" description="Helical" evidence="1">
    <location>
        <begin position="25"/>
        <end position="48"/>
    </location>
</feature>
<protein>
    <recommendedName>
        <fullName evidence="4">DUF3592 domain-containing protein</fullName>
    </recommendedName>
</protein>
<organism evidence="2 3">
    <name type="scientific">Pseudoclavibacter helvolus</name>
    <dbReference type="NCBI Taxonomy" id="255205"/>
    <lineage>
        <taxon>Bacteria</taxon>
        <taxon>Bacillati</taxon>
        <taxon>Actinomycetota</taxon>
        <taxon>Actinomycetes</taxon>
        <taxon>Micrococcales</taxon>
        <taxon>Microbacteriaceae</taxon>
        <taxon>Pseudoclavibacter</taxon>
    </lineage>
</organism>
<gene>
    <name evidence="2" type="ORF">FHX72_002562</name>
</gene>
<keyword evidence="3" id="KW-1185">Reference proteome</keyword>
<accession>A0A7W4UPV1</accession>
<dbReference type="EMBL" id="JACHWJ010000004">
    <property type="protein sequence ID" value="MBB2958416.1"/>
    <property type="molecule type" value="Genomic_DNA"/>
</dbReference>
<name>A0A7W4UPV1_9MICO</name>
<keyword evidence="1" id="KW-0812">Transmembrane</keyword>
<evidence type="ECO:0000313" key="3">
    <source>
        <dbReference type="Proteomes" id="UP000545286"/>
    </source>
</evidence>